<evidence type="ECO:0000256" key="1">
    <source>
        <dbReference type="SAM" id="MobiDB-lite"/>
    </source>
</evidence>
<protein>
    <submittedName>
        <fullName evidence="2">Uncharacterized protein</fullName>
    </submittedName>
</protein>
<feature type="region of interest" description="Disordered" evidence="1">
    <location>
        <begin position="52"/>
        <end position="100"/>
    </location>
</feature>
<evidence type="ECO:0000313" key="2">
    <source>
        <dbReference type="EMBL" id="KIN99099.1"/>
    </source>
</evidence>
<dbReference type="HOGENOM" id="CLU_048923_0_0_1"/>
<dbReference type="EMBL" id="KN832008">
    <property type="protein sequence ID" value="KIN99099.1"/>
    <property type="molecule type" value="Genomic_DNA"/>
</dbReference>
<reference evidence="2 3" key="1">
    <citation type="submission" date="2014-04" db="EMBL/GenBank/DDBJ databases">
        <authorList>
            <consortium name="DOE Joint Genome Institute"/>
            <person name="Kuo A."/>
            <person name="Kohler A."/>
            <person name="Costa M.D."/>
            <person name="Nagy L.G."/>
            <person name="Floudas D."/>
            <person name="Copeland A."/>
            <person name="Barry K.W."/>
            <person name="Cichocki N."/>
            <person name="Veneault-Fourrey C."/>
            <person name="LaButti K."/>
            <person name="Lindquist E.A."/>
            <person name="Lipzen A."/>
            <person name="Lundell T."/>
            <person name="Morin E."/>
            <person name="Murat C."/>
            <person name="Sun H."/>
            <person name="Tunlid A."/>
            <person name="Henrissat B."/>
            <person name="Grigoriev I.V."/>
            <person name="Hibbett D.S."/>
            <person name="Martin F."/>
            <person name="Nordberg H.P."/>
            <person name="Cantor M.N."/>
            <person name="Hua S.X."/>
        </authorList>
    </citation>
    <scope>NUCLEOTIDE SEQUENCE [LARGE SCALE GENOMIC DNA]</scope>
    <source>
        <strain evidence="2 3">Marx 270</strain>
    </source>
</reference>
<sequence length="287" mass="32244">MSASRLITTTDDNSEGWVMINWTQVSEDAIKYDTDDEETMRAKLEAKRAVRERAKAERAEREAEEKEVCKEEERQEAKHKHKAKAGKGDEASTGGSETGKVKKVVMDPGCTHCAWAKVICEFVIDGNKKHITCKCHWPGDRKDAEASPKAVKGKKRKVEENTEARPSTQKWVRMSMRLTEEAIADRYLGLEDKLKHLIDTAGLIANNLASLFELHKTAVENLGRITDALESILDESYSFRMAVSPSDSGLSKLDSDELCEEAEWLKDHSEDEEEESKGEDESIAKAK</sequence>
<feature type="compositionally biased region" description="Basic and acidic residues" evidence="1">
    <location>
        <begin position="52"/>
        <end position="76"/>
    </location>
</feature>
<feature type="region of interest" description="Disordered" evidence="1">
    <location>
        <begin position="141"/>
        <end position="168"/>
    </location>
</feature>
<dbReference type="STRING" id="870435.A0A0C3NDB8"/>
<reference evidence="3" key="2">
    <citation type="submission" date="2015-01" db="EMBL/GenBank/DDBJ databases">
        <title>Evolutionary Origins and Diversification of the Mycorrhizal Mutualists.</title>
        <authorList>
            <consortium name="DOE Joint Genome Institute"/>
            <consortium name="Mycorrhizal Genomics Consortium"/>
            <person name="Kohler A."/>
            <person name="Kuo A."/>
            <person name="Nagy L.G."/>
            <person name="Floudas D."/>
            <person name="Copeland A."/>
            <person name="Barry K.W."/>
            <person name="Cichocki N."/>
            <person name="Veneault-Fourrey C."/>
            <person name="LaButti K."/>
            <person name="Lindquist E.A."/>
            <person name="Lipzen A."/>
            <person name="Lundell T."/>
            <person name="Morin E."/>
            <person name="Murat C."/>
            <person name="Riley R."/>
            <person name="Ohm R."/>
            <person name="Sun H."/>
            <person name="Tunlid A."/>
            <person name="Henrissat B."/>
            <person name="Grigoriev I.V."/>
            <person name="Hibbett D.S."/>
            <person name="Martin F."/>
        </authorList>
    </citation>
    <scope>NUCLEOTIDE SEQUENCE [LARGE SCALE GENOMIC DNA]</scope>
    <source>
        <strain evidence="3">Marx 270</strain>
    </source>
</reference>
<name>A0A0C3NDB8_PISTI</name>
<dbReference type="Proteomes" id="UP000054217">
    <property type="component" value="Unassembled WGS sequence"/>
</dbReference>
<feature type="region of interest" description="Disordered" evidence="1">
    <location>
        <begin position="263"/>
        <end position="287"/>
    </location>
</feature>
<evidence type="ECO:0000313" key="3">
    <source>
        <dbReference type="Proteomes" id="UP000054217"/>
    </source>
</evidence>
<gene>
    <name evidence="2" type="ORF">M404DRAFT_30719</name>
</gene>
<organism evidence="2 3">
    <name type="scientific">Pisolithus tinctorius Marx 270</name>
    <dbReference type="NCBI Taxonomy" id="870435"/>
    <lineage>
        <taxon>Eukaryota</taxon>
        <taxon>Fungi</taxon>
        <taxon>Dikarya</taxon>
        <taxon>Basidiomycota</taxon>
        <taxon>Agaricomycotina</taxon>
        <taxon>Agaricomycetes</taxon>
        <taxon>Agaricomycetidae</taxon>
        <taxon>Boletales</taxon>
        <taxon>Sclerodermatineae</taxon>
        <taxon>Pisolithaceae</taxon>
        <taxon>Pisolithus</taxon>
    </lineage>
</organism>
<dbReference type="InParanoid" id="A0A0C3NDB8"/>
<proteinExistence type="predicted"/>
<dbReference type="AlphaFoldDB" id="A0A0C3NDB8"/>
<dbReference type="OrthoDB" id="2705551at2759"/>
<accession>A0A0C3NDB8</accession>
<keyword evidence="3" id="KW-1185">Reference proteome</keyword>